<reference evidence="3" key="2">
    <citation type="journal article" date="2015" name="Fish Shellfish Immunol.">
        <title>Early steps in the European eel (Anguilla anguilla)-Vibrio vulnificus interaction in the gills: Role of the RtxA13 toxin.</title>
        <authorList>
            <person name="Callol A."/>
            <person name="Pajuelo D."/>
            <person name="Ebbesson L."/>
            <person name="Teles M."/>
            <person name="MacKenzie S."/>
            <person name="Amaro C."/>
        </authorList>
    </citation>
    <scope>NUCLEOTIDE SEQUENCE</scope>
</reference>
<reference evidence="3" key="1">
    <citation type="submission" date="2014-11" db="EMBL/GenBank/DDBJ databases">
        <authorList>
            <person name="Amaro Gonzalez C."/>
        </authorList>
    </citation>
    <scope>NUCLEOTIDE SEQUENCE</scope>
</reference>
<sequence length="47" mass="5260">MFRKRFNSFFATLSFLALLRFANWSSFGSAVSGTSRSHSLVSSLARL</sequence>
<dbReference type="AlphaFoldDB" id="A0A0E9QD01"/>
<feature type="signal peptide" evidence="2">
    <location>
        <begin position="1"/>
        <end position="24"/>
    </location>
</feature>
<evidence type="ECO:0000256" key="1">
    <source>
        <dbReference type="SAM" id="MobiDB-lite"/>
    </source>
</evidence>
<protein>
    <submittedName>
        <fullName evidence="3">Uncharacterized protein</fullName>
    </submittedName>
</protein>
<feature type="region of interest" description="Disordered" evidence="1">
    <location>
        <begin position="28"/>
        <end position="47"/>
    </location>
</feature>
<accession>A0A0E9QD01</accession>
<evidence type="ECO:0000256" key="2">
    <source>
        <dbReference type="SAM" id="SignalP"/>
    </source>
</evidence>
<proteinExistence type="predicted"/>
<name>A0A0E9QD01_ANGAN</name>
<dbReference type="EMBL" id="GBXM01093898">
    <property type="protein sequence ID" value="JAH14679.1"/>
    <property type="molecule type" value="Transcribed_RNA"/>
</dbReference>
<keyword evidence="2" id="KW-0732">Signal</keyword>
<evidence type="ECO:0000313" key="3">
    <source>
        <dbReference type="EMBL" id="JAH14679.1"/>
    </source>
</evidence>
<feature type="chain" id="PRO_5002431082" evidence="2">
    <location>
        <begin position="25"/>
        <end position="47"/>
    </location>
</feature>
<organism evidence="3">
    <name type="scientific">Anguilla anguilla</name>
    <name type="common">European freshwater eel</name>
    <name type="synonym">Muraena anguilla</name>
    <dbReference type="NCBI Taxonomy" id="7936"/>
    <lineage>
        <taxon>Eukaryota</taxon>
        <taxon>Metazoa</taxon>
        <taxon>Chordata</taxon>
        <taxon>Craniata</taxon>
        <taxon>Vertebrata</taxon>
        <taxon>Euteleostomi</taxon>
        <taxon>Actinopterygii</taxon>
        <taxon>Neopterygii</taxon>
        <taxon>Teleostei</taxon>
        <taxon>Anguilliformes</taxon>
        <taxon>Anguillidae</taxon>
        <taxon>Anguilla</taxon>
    </lineage>
</organism>